<dbReference type="InterPro" id="IPR018357">
    <property type="entry name" value="Hexapep_transf_CS"/>
</dbReference>
<dbReference type="AlphaFoldDB" id="C7LNQ4"/>
<dbReference type="Proteomes" id="UP000002216">
    <property type="component" value="Chromosome"/>
</dbReference>
<dbReference type="InterPro" id="IPR011004">
    <property type="entry name" value="Trimer_LpxA-like_sf"/>
</dbReference>
<dbReference type="KEGG" id="dba:Dbac_0821"/>
<sequence>MLSPEPTIHPTAIVVDSTLGAWTEIGPQTEIISSTVGDYSYLCDRCHVMYTQVGKFCSIANHARLNPSNHPTWRATQHHFTYRSSKFGMGPDDDEFFAWRKEHPVVLGHDVWIGHGALIMPGVTVGTGAVVASGAVVTKDVPDYAIVAGIPAKPIKYRFPREIQGKLLTLAWWDWKHERLTAALRDFRELGVEAFIEKYAG</sequence>
<keyword evidence="3" id="KW-0677">Repeat</keyword>
<dbReference type="Gene3D" id="2.160.10.10">
    <property type="entry name" value="Hexapeptide repeat proteins"/>
    <property type="match status" value="1"/>
</dbReference>
<dbReference type="InterPro" id="IPR050179">
    <property type="entry name" value="Trans_hexapeptide_repeat"/>
</dbReference>
<keyword evidence="4" id="KW-0012">Acyltransferase</keyword>
<evidence type="ECO:0000256" key="2">
    <source>
        <dbReference type="ARBA" id="ARBA00022679"/>
    </source>
</evidence>
<keyword evidence="6" id="KW-1185">Reference proteome</keyword>
<dbReference type="eggNOG" id="COG0110">
    <property type="taxonomic scope" value="Bacteria"/>
</dbReference>
<dbReference type="InterPro" id="IPR001451">
    <property type="entry name" value="Hexapep"/>
</dbReference>
<reference evidence="5 6" key="1">
    <citation type="journal article" date="2009" name="Stand. Genomic Sci.">
        <title>Complete genome sequence of Desulfomicrobium baculatum type strain (X).</title>
        <authorList>
            <person name="Copeland A."/>
            <person name="Spring S."/>
            <person name="Goker M."/>
            <person name="Schneider S."/>
            <person name="Lapidus A."/>
            <person name="Del Rio T.G."/>
            <person name="Tice H."/>
            <person name="Cheng J.F."/>
            <person name="Chen F."/>
            <person name="Nolan M."/>
            <person name="Bruce D."/>
            <person name="Goodwin L."/>
            <person name="Pitluck S."/>
            <person name="Ivanova N."/>
            <person name="Mavrommatis K."/>
            <person name="Ovchinnikova G."/>
            <person name="Pati A."/>
            <person name="Chen A."/>
            <person name="Palaniappan K."/>
            <person name="Land M."/>
            <person name="Hauser L."/>
            <person name="Chang Y.J."/>
            <person name="Jeffries C.C."/>
            <person name="Meincke L."/>
            <person name="Sims D."/>
            <person name="Brettin T."/>
            <person name="Detter J.C."/>
            <person name="Han C."/>
            <person name="Chain P."/>
            <person name="Bristow J."/>
            <person name="Eisen J.A."/>
            <person name="Markowitz V."/>
            <person name="Hugenholtz P."/>
            <person name="Kyrpides N.C."/>
            <person name="Klenk H.P."/>
            <person name="Lucas S."/>
        </authorList>
    </citation>
    <scope>NUCLEOTIDE SEQUENCE [LARGE SCALE GENOMIC DNA]</scope>
    <source>
        <strain evidence="6">DSM 4028 / VKM B-1378 / X</strain>
    </source>
</reference>
<proteinExistence type="inferred from homology"/>
<dbReference type="EMBL" id="CP001629">
    <property type="protein sequence ID" value="ACU88939.1"/>
    <property type="molecule type" value="Genomic_DNA"/>
</dbReference>
<gene>
    <name evidence="5" type="ordered locus">Dbac_0821</name>
</gene>
<dbReference type="STRING" id="525897.Dbac_0821"/>
<organism evidence="5 6">
    <name type="scientific">Desulfomicrobium baculatum (strain DSM 4028 / VKM B-1378 / X)</name>
    <name type="common">Desulfovibrio baculatus</name>
    <dbReference type="NCBI Taxonomy" id="525897"/>
    <lineage>
        <taxon>Bacteria</taxon>
        <taxon>Pseudomonadati</taxon>
        <taxon>Thermodesulfobacteriota</taxon>
        <taxon>Desulfovibrionia</taxon>
        <taxon>Desulfovibrionales</taxon>
        <taxon>Desulfomicrobiaceae</taxon>
        <taxon>Desulfomicrobium</taxon>
    </lineage>
</organism>
<dbReference type="HOGENOM" id="CLU_051638_5_0_7"/>
<dbReference type="NCBIfam" id="TIGR03308">
    <property type="entry name" value="phn_thr-fam"/>
    <property type="match status" value="1"/>
</dbReference>
<protein>
    <submittedName>
        <fullName evidence="5">Phosphonate metabolim protein, transferase hexapeptide repeat family</fullName>
    </submittedName>
</protein>
<name>C7LNQ4_DESBD</name>
<dbReference type="GO" id="GO:0016746">
    <property type="term" value="F:acyltransferase activity"/>
    <property type="evidence" value="ECO:0007669"/>
    <property type="project" value="UniProtKB-KW"/>
</dbReference>
<dbReference type="InterPro" id="IPR017694">
    <property type="entry name" value="Phosphonate_tfrase_rpt"/>
</dbReference>
<dbReference type="PANTHER" id="PTHR43300">
    <property type="entry name" value="ACETYLTRANSFERASE"/>
    <property type="match status" value="1"/>
</dbReference>
<evidence type="ECO:0000313" key="6">
    <source>
        <dbReference type="Proteomes" id="UP000002216"/>
    </source>
</evidence>
<keyword evidence="2 5" id="KW-0808">Transferase</keyword>
<dbReference type="Pfam" id="PF00132">
    <property type="entry name" value="Hexapep"/>
    <property type="match status" value="1"/>
</dbReference>
<evidence type="ECO:0000256" key="3">
    <source>
        <dbReference type="ARBA" id="ARBA00022737"/>
    </source>
</evidence>
<dbReference type="PROSITE" id="PS00101">
    <property type="entry name" value="HEXAPEP_TRANSFERASES"/>
    <property type="match status" value="1"/>
</dbReference>
<evidence type="ECO:0000313" key="5">
    <source>
        <dbReference type="EMBL" id="ACU88939.1"/>
    </source>
</evidence>
<dbReference type="CDD" id="cd03349">
    <property type="entry name" value="LbH_XAT"/>
    <property type="match status" value="1"/>
</dbReference>
<accession>C7LNQ4</accession>
<dbReference type="PANTHER" id="PTHR43300:SF11">
    <property type="entry name" value="ACETYLTRANSFERASE RV3034C-RELATED"/>
    <property type="match status" value="1"/>
</dbReference>
<comment type="similarity">
    <text evidence="1">Belongs to the transferase hexapeptide repeat family.</text>
</comment>
<dbReference type="SUPFAM" id="SSF51161">
    <property type="entry name" value="Trimeric LpxA-like enzymes"/>
    <property type="match status" value="1"/>
</dbReference>
<evidence type="ECO:0000256" key="1">
    <source>
        <dbReference type="ARBA" id="ARBA00007274"/>
    </source>
</evidence>
<evidence type="ECO:0000256" key="4">
    <source>
        <dbReference type="ARBA" id="ARBA00023315"/>
    </source>
</evidence>